<accession>A0ABQ0L156</accession>
<organism evidence="2 3">
    <name type="scientific">Mycena chlorophos</name>
    <name type="common">Agaric fungus</name>
    <name type="synonym">Agaricus chlorophos</name>
    <dbReference type="NCBI Taxonomy" id="658473"/>
    <lineage>
        <taxon>Eukaryota</taxon>
        <taxon>Fungi</taxon>
        <taxon>Dikarya</taxon>
        <taxon>Basidiomycota</taxon>
        <taxon>Agaricomycotina</taxon>
        <taxon>Agaricomycetes</taxon>
        <taxon>Agaricomycetidae</taxon>
        <taxon>Agaricales</taxon>
        <taxon>Marasmiineae</taxon>
        <taxon>Mycenaceae</taxon>
        <taxon>Mycena</taxon>
    </lineage>
</organism>
<dbReference type="Proteomes" id="UP000815677">
    <property type="component" value="Unassembled WGS sequence"/>
</dbReference>
<feature type="region of interest" description="Disordered" evidence="1">
    <location>
        <begin position="1"/>
        <end position="32"/>
    </location>
</feature>
<feature type="compositionally biased region" description="Basic residues" evidence="1">
    <location>
        <begin position="106"/>
        <end position="117"/>
    </location>
</feature>
<protein>
    <submittedName>
        <fullName evidence="2">Uncharacterized protein</fullName>
    </submittedName>
</protein>
<keyword evidence="3" id="KW-1185">Reference proteome</keyword>
<proteinExistence type="predicted"/>
<feature type="non-terminal residue" evidence="2">
    <location>
        <position position="1"/>
    </location>
</feature>
<evidence type="ECO:0000256" key="1">
    <source>
        <dbReference type="SAM" id="MobiDB-lite"/>
    </source>
</evidence>
<gene>
    <name evidence="2" type="ORF">MCHLO_02497</name>
</gene>
<feature type="region of interest" description="Disordered" evidence="1">
    <location>
        <begin position="101"/>
        <end position="123"/>
    </location>
</feature>
<reference evidence="2" key="1">
    <citation type="submission" date="2014-09" db="EMBL/GenBank/DDBJ databases">
        <title>Genome sequence of the luminous mushroom Mycena chlorophos for searching fungal bioluminescence genes.</title>
        <authorList>
            <person name="Tanaka Y."/>
            <person name="Kasuga D."/>
            <person name="Oba Y."/>
            <person name="Hase S."/>
            <person name="Sato K."/>
            <person name="Oba Y."/>
            <person name="Sakakibara Y."/>
        </authorList>
    </citation>
    <scope>NUCLEOTIDE SEQUENCE</scope>
</reference>
<dbReference type="EMBL" id="DF840307">
    <property type="protein sequence ID" value="GAT44894.1"/>
    <property type="molecule type" value="Genomic_DNA"/>
</dbReference>
<sequence>PSSGFAASASTPSPSHTSTPSICGLSRGGFPSAPKRLTRPFFFLPQRILHPQRCMVPSPQARLPSVLPSPLQELLAFERPPSRSLDEPLASFARYGYRVDTGVRRGPPRARSRRRPTRFPLAS</sequence>
<evidence type="ECO:0000313" key="3">
    <source>
        <dbReference type="Proteomes" id="UP000815677"/>
    </source>
</evidence>
<evidence type="ECO:0000313" key="2">
    <source>
        <dbReference type="EMBL" id="GAT44894.1"/>
    </source>
</evidence>
<feature type="compositionally biased region" description="Low complexity" evidence="1">
    <location>
        <begin position="1"/>
        <end position="21"/>
    </location>
</feature>
<name>A0ABQ0L156_MYCCL</name>